<reference evidence="5" key="1">
    <citation type="submission" date="2020-10" db="EMBL/GenBank/DDBJ databases">
        <authorList>
            <person name="Gilroy R."/>
        </authorList>
    </citation>
    <scope>NUCLEOTIDE SEQUENCE</scope>
    <source>
        <strain evidence="5">13766</strain>
    </source>
</reference>
<feature type="domain" description="HTH gntR-type" evidence="4">
    <location>
        <begin position="5"/>
        <end position="73"/>
    </location>
</feature>
<accession>A0A9D1K6E6</accession>
<dbReference type="Pfam" id="PF00392">
    <property type="entry name" value="GntR"/>
    <property type="match status" value="1"/>
</dbReference>
<evidence type="ECO:0000256" key="1">
    <source>
        <dbReference type="ARBA" id="ARBA00023015"/>
    </source>
</evidence>
<dbReference type="Pfam" id="PF13377">
    <property type="entry name" value="Peripla_BP_3"/>
    <property type="match status" value="1"/>
</dbReference>
<dbReference type="SUPFAM" id="SSF46785">
    <property type="entry name" value="Winged helix' DNA-binding domain"/>
    <property type="match status" value="1"/>
</dbReference>
<protein>
    <submittedName>
        <fullName evidence="5">GntR family transcriptional regulator</fullName>
    </submittedName>
</protein>
<dbReference type="Proteomes" id="UP000824140">
    <property type="component" value="Unassembled WGS sequence"/>
</dbReference>
<dbReference type="InterPro" id="IPR000524">
    <property type="entry name" value="Tscrpt_reg_HTH_GntR"/>
</dbReference>
<dbReference type="CDD" id="cd06267">
    <property type="entry name" value="PBP1_LacI_sugar_binding-like"/>
    <property type="match status" value="1"/>
</dbReference>
<dbReference type="PANTHER" id="PTHR30146">
    <property type="entry name" value="LACI-RELATED TRANSCRIPTIONAL REPRESSOR"/>
    <property type="match status" value="1"/>
</dbReference>
<evidence type="ECO:0000256" key="3">
    <source>
        <dbReference type="ARBA" id="ARBA00023163"/>
    </source>
</evidence>
<dbReference type="Gene3D" id="1.10.10.10">
    <property type="entry name" value="Winged helix-like DNA-binding domain superfamily/Winged helix DNA-binding domain"/>
    <property type="match status" value="1"/>
</dbReference>
<dbReference type="InterPro" id="IPR046335">
    <property type="entry name" value="LacI/GalR-like_sensor"/>
</dbReference>
<dbReference type="PANTHER" id="PTHR30146:SF109">
    <property type="entry name" value="HTH-TYPE TRANSCRIPTIONAL REGULATOR GALS"/>
    <property type="match status" value="1"/>
</dbReference>
<evidence type="ECO:0000256" key="2">
    <source>
        <dbReference type="ARBA" id="ARBA00023125"/>
    </source>
</evidence>
<name>A0A9D1K6E6_9FIRM</name>
<gene>
    <name evidence="5" type="ORF">IAA84_08285</name>
</gene>
<dbReference type="SUPFAM" id="SSF53822">
    <property type="entry name" value="Periplasmic binding protein-like I"/>
    <property type="match status" value="1"/>
</dbReference>
<keyword evidence="2" id="KW-0238">DNA-binding</keyword>
<dbReference type="EMBL" id="DVJN01000165">
    <property type="protein sequence ID" value="HIS92995.1"/>
    <property type="molecule type" value="Genomic_DNA"/>
</dbReference>
<keyword evidence="3" id="KW-0804">Transcription</keyword>
<dbReference type="PROSITE" id="PS50949">
    <property type="entry name" value="HTH_GNTR"/>
    <property type="match status" value="1"/>
</dbReference>
<dbReference type="GO" id="GO:0003700">
    <property type="term" value="F:DNA-binding transcription factor activity"/>
    <property type="evidence" value="ECO:0007669"/>
    <property type="project" value="InterPro"/>
</dbReference>
<proteinExistence type="predicted"/>
<dbReference type="InterPro" id="IPR028082">
    <property type="entry name" value="Peripla_BP_I"/>
</dbReference>
<dbReference type="AlphaFoldDB" id="A0A9D1K6E6"/>
<dbReference type="InterPro" id="IPR036388">
    <property type="entry name" value="WH-like_DNA-bd_sf"/>
</dbReference>
<keyword evidence="1" id="KW-0805">Transcription regulation</keyword>
<dbReference type="Gene3D" id="3.40.50.2300">
    <property type="match status" value="2"/>
</dbReference>
<reference evidence="5" key="2">
    <citation type="journal article" date="2021" name="PeerJ">
        <title>Extensive microbial diversity within the chicken gut microbiome revealed by metagenomics and culture.</title>
        <authorList>
            <person name="Gilroy R."/>
            <person name="Ravi A."/>
            <person name="Getino M."/>
            <person name="Pursley I."/>
            <person name="Horton D.L."/>
            <person name="Alikhan N.F."/>
            <person name="Baker D."/>
            <person name="Gharbi K."/>
            <person name="Hall N."/>
            <person name="Watson M."/>
            <person name="Adriaenssens E.M."/>
            <person name="Foster-Nyarko E."/>
            <person name="Jarju S."/>
            <person name="Secka A."/>
            <person name="Antonio M."/>
            <person name="Oren A."/>
            <person name="Chaudhuri R.R."/>
            <person name="La Ragione R."/>
            <person name="Hildebrand F."/>
            <person name="Pallen M.J."/>
        </authorList>
    </citation>
    <scope>NUCLEOTIDE SEQUENCE</scope>
    <source>
        <strain evidence="5">13766</strain>
    </source>
</reference>
<evidence type="ECO:0000259" key="4">
    <source>
        <dbReference type="PROSITE" id="PS50949"/>
    </source>
</evidence>
<dbReference type="SMART" id="SM00345">
    <property type="entry name" value="HTH_GNTR"/>
    <property type="match status" value="1"/>
</dbReference>
<sequence>MEAGKYKYEVLQKYIEDSIAAGTLASGDRVPSENELARMFETSHITARRALSELVNKGKIYRIKGKGSFVSERKKQGDDLVFRCLMALDAQHDFSLLQMIQGAKQYFDAKGVGFQLDLVQADTRHHLDYLFALAESKSAGVMLWPIEPDQYIDAFYRLQEKGIPFVLLDRRTYSLQTNYSGSDNTAGAYMQVQHLAGLGHKRMAFIGQDPSLNTEKERASGFQLAVSDLLPGEQCYLFYASANVESEILPLIRSGEVTALVCVNDRTAVDCLGKLAQSGISVPEDVSIIGFDDWEPARYTQPALTTIRQDFPEIGCQAAKLLWNSARHKGRGVKTVLQSVSLVVRESTAQPR</sequence>
<dbReference type="InterPro" id="IPR036390">
    <property type="entry name" value="WH_DNA-bd_sf"/>
</dbReference>
<dbReference type="CDD" id="cd07377">
    <property type="entry name" value="WHTH_GntR"/>
    <property type="match status" value="1"/>
</dbReference>
<dbReference type="GO" id="GO:0000976">
    <property type="term" value="F:transcription cis-regulatory region binding"/>
    <property type="evidence" value="ECO:0007669"/>
    <property type="project" value="TreeGrafter"/>
</dbReference>
<comment type="caution">
    <text evidence="5">The sequence shown here is derived from an EMBL/GenBank/DDBJ whole genome shotgun (WGS) entry which is preliminary data.</text>
</comment>
<evidence type="ECO:0000313" key="6">
    <source>
        <dbReference type="Proteomes" id="UP000824140"/>
    </source>
</evidence>
<organism evidence="5 6">
    <name type="scientific">Candidatus Alectryocaccomicrobium excrementavium</name>
    <dbReference type="NCBI Taxonomy" id="2840668"/>
    <lineage>
        <taxon>Bacteria</taxon>
        <taxon>Bacillati</taxon>
        <taxon>Bacillota</taxon>
        <taxon>Clostridia</taxon>
        <taxon>Candidatus Alectryocaccomicrobium</taxon>
    </lineage>
</organism>
<evidence type="ECO:0000313" key="5">
    <source>
        <dbReference type="EMBL" id="HIS92995.1"/>
    </source>
</evidence>